<organism evidence="1 2">
    <name type="scientific">Neophaeococcomyces mojaviensis</name>
    <dbReference type="NCBI Taxonomy" id="3383035"/>
    <lineage>
        <taxon>Eukaryota</taxon>
        <taxon>Fungi</taxon>
        <taxon>Dikarya</taxon>
        <taxon>Ascomycota</taxon>
        <taxon>Pezizomycotina</taxon>
        <taxon>Eurotiomycetes</taxon>
        <taxon>Chaetothyriomycetidae</taxon>
        <taxon>Chaetothyriales</taxon>
        <taxon>Chaetothyriales incertae sedis</taxon>
        <taxon>Neophaeococcomyces</taxon>
    </lineage>
</organism>
<accession>A0ACC3A5V0</accession>
<dbReference type="EMBL" id="JAPDRQ010000092">
    <property type="protein sequence ID" value="KAJ9655617.1"/>
    <property type="molecule type" value="Genomic_DNA"/>
</dbReference>
<gene>
    <name evidence="1" type="primary">COG6</name>
    <name evidence="1" type="ORF">H2198_005515</name>
</gene>
<protein>
    <submittedName>
        <fullName evidence="1">Golgi transport complex subunit 6</fullName>
    </submittedName>
</protein>
<evidence type="ECO:0000313" key="2">
    <source>
        <dbReference type="Proteomes" id="UP001172386"/>
    </source>
</evidence>
<dbReference type="Proteomes" id="UP001172386">
    <property type="component" value="Unassembled WGS sequence"/>
</dbReference>
<proteinExistence type="predicted"/>
<sequence>MTTTTAKRNDHISQDLDLLSLDGSPAKRGNALSNKLTNVLSASYADSEIRDALRLFDARYNHDKVDTDLDLKYEAQKEVIEANARIIDDFSKVANQLNRVGTLITTLNQTCDDIRRHVLAAKQETAPMLEEASTLLAQKQETEMKQQLLNSFCTHFLVSDEDLTMLTSSAEPVNERFFEVLARVKQIHKDCELLLGYENQRLGLELMEQTTRNLDAGYKKLYNWTQREFKGLDLEDPHISGSIRRSLRALSERPALFQNCLDSFAEARQSTVSESFQRALTDSAVGAARAIDFSTHDPLRYMGDMLAWVHSATVSEMEALEGLFISDADEIARGLHSGKNADPWARIAANDREDEADNDEDITFDGHAALNSLISRNMASVVHTLTQRVSVTIRNLSDPVEIYKAYNLLSFYHDMFSKLIRPTSKTATNVDYSNNSLLSTLTSLQSSTFKHFETTVLETLHSSINDTPTADLTPPSALPETLAQFTQIAQTRGPNLDLAEFTKLYSTLLAPVLNSCAELADLAAEAADATAATRTIYKLNYMSLVRNTLETLVNGTSTGIRTAATKIPAAHQPLQSAHAEIFALQESLTERLSETFLKTSGWNELRDLLHQDLPSTSSPATARKKFLLAPLRALTDGNRTNSEPAESKLDSLAHQLDGFLASALMDAQDDLAKLVDKSAAKKVLTEAVQVFVSLFKQAVDVLEETDERVEREKLSKGMKVNGGKESQDGDDEDDEDEEDEDEDENEDVPTLREVYPRTVEEVQALLS</sequence>
<evidence type="ECO:0000313" key="1">
    <source>
        <dbReference type="EMBL" id="KAJ9655617.1"/>
    </source>
</evidence>
<comment type="caution">
    <text evidence="1">The sequence shown here is derived from an EMBL/GenBank/DDBJ whole genome shotgun (WGS) entry which is preliminary data.</text>
</comment>
<keyword evidence="2" id="KW-1185">Reference proteome</keyword>
<name>A0ACC3A5V0_9EURO</name>
<reference evidence="1" key="1">
    <citation type="submission" date="2022-10" db="EMBL/GenBank/DDBJ databases">
        <title>Culturing micro-colonial fungi from biological soil crusts in the Mojave desert and describing Neophaeococcomyces mojavensis, and introducing the new genera and species Taxawa tesnikishii.</title>
        <authorList>
            <person name="Kurbessoian T."/>
            <person name="Stajich J.E."/>
        </authorList>
    </citation>
    <scope>NUCLEOTIDE SEQUENCE</scope>
    <source>
        <strain evidence="1">JES_112</strain>
    </source>
</reference>